<dbReference type="Proteomes" id="UP000626109">
    <property type="component" value="Unassembled WGS sequence"/>
</dbReference>
<feature type="compositionally biased region" description="Basic and acidic residues" evidence="1">
    <location>
        <begin position="569"/>
        <end position="579"/>
    </location>
</feature>
<sequence>MSLMARPPRSSSAADSSLNRLGDLYVPVQRFDPADHVAQLARLLDQGFQTERFSVRPVGLNHTVWILSCQGRHEGWMLKQVAAHRRFSGLPTDTECCDALISKFPGIPSDPKLAFPHSVLHLKAQSGEHVGDLLVARQAPGVQLGRFLADLDLAKPEDQQRLQHVSSGVGELLADFHTRYADPITGEVTHHTDFHPSNVLFHEPSGTLSIVDLTGMGSGGIRDDVDKFARLIGHLAGDRYAAAFRLRYISLWKGSDFVSSVSTAASSTDLGLLYSQSSSDNSSRTPRRRSFQYLSSLVMPKAGFHPSQSLTSLAWLLSPERKVVNPKVTELSSGSVWMLSESNQKECWILEKVSSSKPQAESQSVAGSCEEVARRFPALLADERAAFPQCAIPLQVDQHHSFDLLVSRAVCGIELDRYVAELDLDRKKDREKLRCILQKVGETLGDFHVKYVDLETGEALQHGDFHLRSVLYNEATEGLCFCNMTKMGFGSQSDLQTFHDEVKRLGNCYAEAFRQGYTGSCQRTVHGQVSHGIGLFGPWNCAGEASDSGSEIAESEVFSDVASEPDDQAANHDEGCSLM</sequence>
<feature type="region of interest" description="Disordered" evidence="1">
    <location>
        <begin position="553"/>
        <end position="579"/>
    </location>
</feature>
<evidence type="ECO:0000256" key="1">
    <source>
        <dbReference type="SAM" id="MobiDB-lite"/>
    </source>
</evidence>
<accession>A0A813GEL2</accession>
<organism evidence="2 4">
    <name type="scientific">Polarella glacialis</name>
    <name type="common">Dinoflagellate</name>
    <dbReference type="NCBI Taxonomy" id="89957"/>
    <lineage>
        <taxon>Eukaryota</taxon>
        <taxon>Sar</taxon>
        <taxon>Alveolata</taxon>
        <taxon>Dinophyceae</taxon>
        <taxon>Suessiales</taxon>
        <taxon>Suessiaceae</taxon>
        <taxon>Polarella</taxon>
    </lineage>
</organism>
<evidence type="ECO:0000313" key="4">
    <source>
        <dbReference type="Proteomes" id="UP000654075"/>
    </source>
</evidence>
<keyword evidence="4" id="KW-1185">Reference proteome</keyword>
<dbReference type="EMBL" id="CAJNNW010004927">
    <property type="protein sequence ID" value="CAE8646920.1"/>
    <property type="molecule type" value="Genomic_DNA"/>
</dbReference>
<dbReference type="Proteomes" id="UP000654075">
    <property type="component" value="Unassembled WGS sequence"/>
</dbReference>
<gene>
    <name evidence="2" type="ORF">PGLA1383_LOCUS38827</name>
    <name evidence="3" type="ORF">PGLA2088_LOCUS5236</name>
</gene>
<dbReference type="InterPro" id="IPR011009">
    <property type="entry name" value="Kinase-like_dom_sf"/>
</dbReference>
<dbReference type="AlphaFoldDB" id="A0A813GEL2"/>
<name>A0A813GEL2_POLGL</name>
<proteinExistence type="predicted"/>
<evidence type="ECO:0000313" key="2">
    <source>
        <dbReference type="EMBL" id="CAE8621307.1"/>
    </source>
</evidence>
<reference evidence="2" key="1">
    <citation type="submission" date="2021-02" db="EMBL/GenBank/DDBJ databases">
        <authorList>
            <person name="Dougan E. K."/>
            <person name="Rhodes N."/>
            <person name="Thang M."/>
            <person name="Chan C."/>
        </authorList>
    </citation>
    <scope>NUCLEOTIDE SEQUENCE</scope>
</reference>
<dbReference type="EMBL" id="CAJNNV010027703">
    <property type="protein sequence ID" value="CAE8621307.1"/>
    <property type="molecule type" value="Genomic_DNA"/>
</dbReference>
<dbReference type="SUPFAM" id="SSF56112">
    <property type="entry name" value="Protein kinase-like (PK-like)"/>
    <property type="match status" value="1"/>
</dbReference>
<comment type="caution">
    <text evidence="2">The sequence shown here is derived from an EMBL/GenBank/DDBJ whole genome shotgun (WGS) entry which is preliminary data.</text>
</comment>
<evidence type="ECO:0000313" key="3">
    <source>
        <dbReference type="EMBL" id="CAE8646920.1"/>
    </source>
</evidence>
<dbReference type="OrthoDB" id="447807at2759"/>
<protein>
    <submittedName>
        <fullName evidence="2">Uncharacterized protein</fullName>
    </submittedName>
</protein>
<dbReference type="OMA" id="ANECWVI"/>